<dbReference type="Proteomes" id="UP001157502">
    <property type="component" value="Chromosome 19"/>
</dbReference>
<sequence length="120" mass="13559">MLPEAVEPECLYVSHWAQRKLRVGRMSQEDAQSVRSSGSTGVDSESEHGDPQTTVQDREPDHDGDPQSPAEDQVVLDRIASLSVDMFEPSDFMGRFTKIKSKSRKKTKIFTGWFKQMPCL</sequence>
<evidence type="ECO:0000313" key="1">
    <source>
        <dbReference type="EMBL" id="KAJ7997448.1"/>
    </source>
</evidence>
<organism evidence="1 2">
    <name type="scientific">Dallia pectoralis</name>
    <name type="common">Alaska blackfish</name>
    <dbReference type="NCBI Taxonomy" id="75939"/>
    <lineage>
        <taxon>Eukaryota</taxon>
        <taxon>Metazoa</taxon>
        <taxon>Chordata</taxon>
        <taxon>Craniata</taxon>
        <taxon>Vertebrata</taxon>
        <taxon>Euteleostomi</taxon>
        <taxon>Actinopterygii</taxon>
        <taxon>Neopterygii</taxon>
        <taxon>Teleostei</taxon>
        <taxon>Protacanthopterygii</taxon>
        <taxon>Esociformes</taxon>
        <taxon>Umbridae</taxon>
        <taxon>Dallia</taxon>
    </lineage>
</organism>
<accession>A0ACC2G146</accession>
<reference evidence="1" key="1">
    <citation type="submission" date="2021-05" db="EMBL/GenBank/DDBJ databases">
        <authorList>
            <person name="Pan Q."/>
            <person name="Jouanno E."/>
            <person name="Zahm M."/>
            <person name="Klopp C."/>
            <person name="Cabau C."/>
            <person name="Louis A."/>
            <person name="Berthelot C."/>
            <person name="Parey E."/>
            <person name="Roest Crollius H."/>
            <person name="Montfort J."/>
            <person name="Robinson-Rechavi M."/>
            <person name="Bouchez O."/>
            <person name="Lampietro C."/>
            <person name="Lopez Roques C."/>
            <person name="Donnadieu C."/>
            <person name="Postlethwait J."/>
            <person name="Bobe J."/>
            <person name="Dillon D."/>
            <person name="Chandos A."/>
            <person name="von Hippel F."/>
            <person name="Guiguen Y."/>
        </authorList>
    </citation>
    <scope>NUCLEOTIDE SEQUENCE</scope>
    <source>
        <strain evidence="1">YG-Jan2019</strain>
    </source>
</reference>
<name>A0ACC2G146_DALPE</name>
<keyword evidence="2" id="KW-1185">Reference proteome</keyword>
<gene>
    <name evidence="1" type="ORF">DPEC_G00229110</name>
</gene>
<dbReference type="EMBL" id="CM055746">
    <property type="protein sequence ID" value="KAJ7997448.1"/>
    <property type="molecule type" value="Genomic_DNA"/>
</dbReference>
<protein>
    <submittedName>
        <fullName evidence="1">Uncharacterized protein</fullName>
    </submittedName>
</protein>
<comment type="caution">
    <text evidence="1">The sequence shown here is derived from an EMBL/GenBank/DDBJ whole genome shotgun (WGS) entry which is preliminary data.</text>
</comment>
<evidence type="ECO:0000313" key="2">
    <source>
        <dbReference type="Proteomes" id="UP001157502"/>
    </source>
</evidence>
<proteinExistence type="predicted"/>